<dbReference type="EMBL" id="LFRF01000026">
    <property type="protein sequence ID" value="KND88354.1"/>
    <property type="molecule type" value="Genomic_DNA"/>
</dbReference>
<keyword evidence="2" id="KW-1185">Reference proteome</keyword>
<name>A0A0L0N2X3_TOLOC</name>
<reference evidence="1 2" key="1">
    <citation type="journal article" date="2015" name="BMC Genomics">
        <title>The genome of the truffle-parasite Tolypocladium ophioglossoides and the evolution of antifungal peptaibiotics.</title>
        <authorList>
            <person name="Quandt C.A."/>
            <person name="Bushley K.E."/>
            <person name="Spatafora J.W."/>
        </authorList>
    </citation>
    <scope>NUCLEOTIDE SEQUENCE [LARGE SCALE GENOMIC DNA]</scope>
    <source>
        <strain evidence="1 2">CBS 100239</strain>
    </source>
</reference>
<dbReference type="Proteomes" id="UP000036947">
    <property type="component" value="Unassembled WGS sequence"/>
</dbReference>
<evidence type="ECO:0000313" key="1">
    <source>
        <dbReference type="EMBL" id="KND88354.1"/>
    </source>
</evidence>
<organism evidence="1 2">
    <name type="scientific">Tolypocladium ophioglossoides (strain CBS 100239)</name>
    <name type="common">Snaketongue truffleclub</name>
    <name type="synonym">Elaphocordyceps ophioglossoides</name>
    <dbReference type="NCBI Taxonomy" id="1163406"/>
    <lineage>
        <taxon>Eukaryota</taxon>
        <taxon>Fungi</taxon>
        <taxon>Dikarya</taxon>
        <taxon>Ascomycota</taxon>
        <taxon>Pezizomycotina</taxon>
        <taxon>Sordariomycetes</taxon>
        <taxon>Hypocreomycetidae</taxon>
        <taxon>Hypocreales</taxon>
        <taxon>Ophiocordycipitaceae</taxon>
        <taxon>Tolypocladium</taxon>
    </lineage>
</organism>
<feature type="non-terminal residue" evidence="1">
    <location>
        <position position="1"/>
    </location>
</feature>
<accession>A0A0L0N2X3</accession>
<feature type="non-terminal residue" evidence="1">
    <location>
        <position position="204"/>
    </location>
</feature>
<sequence length="204" mass="21763">GRDERRGHGGAAREALAAAVVDAAVGGDGDVTGLVGLVAGVVVGKVAASAVSTPFRALTNGVGEPTSWNAAVRDAVPALADEPFAERWLLALDYLYHFSPSREPIFQPAAQTLDANVMAFDLILNERASWKDTLLVRIIGPMMSYPLYTFLTEDQYKDELVECGYDRGQIVIHDIADDVFAGVTSYHLVVKAGIVVGLSKSKSE</sequence>
<evidence type="ECO:0000313" key="2">
    <source>
        <dbReference type="Proteomes" id="UP000036947"/>
    </source>
</evidence>
<protein>
    <submittedName>
        <fullName evidence="1">Uncharacterized protein</fullName>
    </submittedName>
</protein>
<dbReference type="STRING" id="1163406.A0A0L0N2X3"/>
<comment type="caution">
    <text evidence="1">The sequence shown here is derived from an EMBL/GenBank/DDBJ whole genome shotgun (WGS) entry which is preliminary data.</text>
</comment>
<dbReference type="OrthoDB" id="61390at2759"/>
<dbReference type="AlphaFoldDB" id="A0A0L0N2X3"/>
<gene>
    <name evidence="1" type="ORF">TOPH_06977</name>
</gene>
<proteinExistence type="predicted"/>